<sequence length="181" mass="19677">MSDKSTAVEEEYDVLLCPAQYSAKTDTPAAISRSSPAQWELVYEPGIVASHPLYGSSPPAWPVLAKKWMGCWTEDGEIRLKDGGPASLLKCYAAPLLVVLGQARAGYARHWMTVGVGMDEREFEELKTTIGTIFARDVGTVGGPGRCVAKLRIRCTPSSQSSLNGMAPRRVRLFSPRSLSM</sequence>
<gene>
    <name evidence="1" type="ORF">CTAM01_15796</name>
</gene>
<dbReference type="GeneID" id="85416028"/>
<dbReference type="Proteomes" id="UP001227543">
    <property type="component" value="Unassembled WGS sequence"/>
</dbReference>
<comment type="caution">
    <text evidence="1">The sequence shown here is derived from an EMBL/GenBank/DDBJ whole genome shotgun (WGS) entry which is preliminary data.</text>
</comment>
<evidence type="ECO:0000313" key="2">
    <source>
        <dbReference type="Proteomes" id="UP001227543"/>
    </source>
</evidence>
<keyword evidence="2" id="KW-1185">Reference proteome</keyword>
<proteinExistence type="predicted"/>
<accession>A0ABQ9QKD5</accession>
<dbReference type="EMBL" id="MLFU01000178">
    <property type="protein sequence ID" value="KAK1474962.1"/>
    <property type="molecule type" value="Genomic_DNA"/>
</dbReference>
<reference evidence="1 2" key="1">
    <citation type="submission" date="2016-10" db="EMBL/GenBank/DDBJ databases">
        <title>The genome sequence of Colletotrichum fioriniae PJ7.</title>
        <authorList>
            <person name="Baroncelli R."/>
        </authorList>
    </citation>
    <scope>NUCLEOTIDE SEQUENCE [LARGE SCALE GENOMIC DNA]</scope>
    <source>
        <strain evidence="1 2">Tom-12</strain>
    </source>
</reference>
<protein>
    <submittedName>
        <fullName evidence="1">Uncharacterized protein</fullName>
    </submittedName>
</protein>
<name>A0ABQ9QKD5_9PEZI</name>
<evidence type="ECO:0000313" key="1">
    <source>
        <dbReference type="EMBL" id="KAK1474962.1"/>
    </source>
</evidence>
<organism evidence="1 2">
    <name type="scientific">Colletotrichum tamarilloi</name>
    <dbReference type="NCBI Taxonomy" id="1209934"/>
    <lineage>
        <taxon>Eukaryota</taxon>
        <taxon>Fungi</taxon>
        <taxon>Dikarya</taxon>
        <taxon>Ascomycota</taxon>
        <taxon>Pezizomycotina</taxon>
        <taxon>Sordariomycetes</taxon>
        <taxon>Hypocreomycetidae</taxon>
        <taxon>Glomerellales</taxon>
        <taxon>Glomerellaceae</taxon>
        <taxon>Colletotrichum</taxon>
        <taxon>Colletotrichum acutatum species complex</taxon>
    </lineage>
</organism>
<dbReference type="RefSeq" id="XP_060373643.1">
    <property type="nucleotide sequence ID" value="XM_060531790.1"/>
</dbReference>